<evidence type="ECO:0008006" key="3">
    <source>
        <dbReference type="Google" id="ProtNLM"/>
    </source>
</evidence>
<dbReference type="AlphaFoldDB" id="A0A1I2Q326"/>
<sequence length="54" mass="5862">MAERPTRNSDQSTIEESSGFIGMRRRVAALDGAVRLTSPVGGPTVIEVDLPYAW</sequence>
<proteinExistence type="predicted"/>
<evidence type="ECO:0000313" key="2">
    <source>
        <dbReference type="Proteomes" id="UP000181942"/>
    </source>
</evidence>
<dbReference type="Proteomes" id="UP000181942">
    <property type="component" value="Unassembled WGS sequence"/>
</dbReference>
<organism evidence="1 2">
    <name type="scientific">Streptomyces mirabilis</name>
    <dbReference type="NCBI Taxonomy" id="68239"/>
    <lineage>
        <taxon>Bacteria</taxon>
        <taxon>Bacillati</taxon>
        <taxon>Actinomycetota</taxon>
        <taxon>Actinomycetes</taxon>
        <taxon>Kitasatosporales</taxon>
        <taxon>Streptomycetaceae</taxon>
        <taxon>Streptomyces</taxon>
    </lineage>
</organism>
<dbReference type="Gene3D" id="3.30.565.10">
    <property type="entry name" value="Histidine kinase-like ATPase, C-terminal domain"/>
    <property type="match status" value="1"/>
</dbReference>
<protein>
    <recommendedName>
        <fullName evidence="3">Histidine kinase</fullName>
    </recommendedName>
</protein>
<dbReference type="EMBL" id="FONR01000017">
    <property type="protein sequence ID" value="SFG22754.1"/>
    <property type="molecule type" value="Genomic_DNA"/>
</dbReference>
<dbReference type="InterPro" id="IPR036890">
    <property type="entry name" value="HATPase_C_sf"/>
</dbReference>
<accession>A0A1I2Q326</accession>
<gene>
    <name evidence="1" type="ORF">SAMN02787118_117146</name>
</gene>
<evidence type="ECO:0000313" key="1">
    <source>
        <dbReference type="EMBL" id="SFG22754.1"/>
    </source>
</evidence>
<name>A0A1I2Q326_9ACTN</name>
<reference evidence="1 2" key="1">
    <citation type="submission" date="2016-10" db="EMBL/GenBank/DDBJ databases">
        <authorList>
            <person name="de Groot N.N."/>
        </authorList>
    </citation>
    <scope>NUCLEOTIDE SEQUENCE [LARGE SCALE GENOMIC DNA]</scope>
    <source>
        <strain evidence="1 2">OK461</strain>
    </source>
</reference>